<dbReference type="Proteomes" id="UP000683360">
    <property type="component" value="Unassembled WGS sequence"/>
</dbReference>
<feature type="transmembrane region" description="Helical" evidence="1">
    <location>
        <begin position="302"/>
        <end position="325"/>
    </location>
</feature>
<evidence type="ECO:0000313" key="3">
    <source>
        <dbReference type="Proteomes" id="UP000683360"/>
    </source>
</evidence>
<dbReference type="OrthoDB" id="6141154at2759"/>
<evidence type="ECO:0000256" key="1">
    <source>
        <dbReference type="SAM" id="Phobius"/>
    </source>
</evidence>
<keyword evidence="1" id="KW-1133">Transmembrane helix</keyword>
<proteinExistence type="predicted"/>
<accession>A0A8S3SEK9</accession>
<comment type="caution">
    <text evidence="2">The sequence shown here is derived from an EMBL/GenBank/DDBJ whole genome shotgun (WGS) entry which is preliminary data.</text>
</comment>
<evidence type="ECO:0000313" key="2">
    <source>
        <dbReference type="EMBL" id="CAG2219301.1"/>
    </source>
</evidence>
<organism evidence="2 3">
    <name type="scientific">Mytilus edulis</name>
    <name type="common">Blue mussel</name>
    <dbReference type="NCBI Taxonomy" id="6550"/>
    <lineage>
        <taxon>Eukaryota</taxon>
        <taxon>Metazoa</taxon>
        <taxon>Spiralia</taxon>
        <taxon>Lophotrochozoa</taxon>
        <taxon>Mollusca</taxon>
        <taxon>Bivalvia</taxon>
        <taxon>Autobranchia</taxon>
        <taxon>Pteriomorphia</taxon>
        <taxon>Mytilida</taxon>
        <taxon>Mytiloidea</taxon>
        <taxon>Mytilidae</taxon>
        <taxon>Mytilinae</taxon>
        <taxon>Mytilus</taxon>
    </lineage>
</organism>
<keyword evidence="1" id="KW-0812">Transmembrane</keyword>
<keyword evidence="1" id="KW-0472">Membrane</keyword>
<dbReference type="AlphaFoldDB" id="A0A8S3SEK9"/>
<gene>
    <name evidence="2" type="ORF">MEDL_32862</name>
</gene>
<dbReference type="EMBL" id="CAJPWZ010001627">
    <property type="protein sequence ID" value="CAG2219301.1"/>
    <property type="molecule type" value="Genomic_DNA"/>
</dbReference>
<name>A0A8S3SEK9_MYTED</name>
<reference evidence="2" key="1">
    <citation type="submission" date="2021-03" db="EMBL/GenBank/DDBJ databases">
        <authorList>
            <person name="Bekaert M."/>
        </authorList>
    </citation>
    <scope>NUCLEOTIDE SEQUENCE</scope>
</reference>
<sequence>MCFIKIFTNAGAECTFPSDLRGSWISADKGILTFTSNTLSGYNIQLSAGISSVTFDCNNLSNYQYYLRGNFPFNVLGSSYRPHICLEFYKVTSEKFYYYIGTDIETGINDRIYVDKDVNTVMHDDVCNRHKPFEVGTYVMLIKDGASDTSLSVICPSDISRNFKNVKFSASDGTHSCSGKLEAITDRLNMNYTYNSCDTRITFSVYGIWHCVYTIHSDNTTFLTTLNIDASRVSGQIYIMFCYTYRSEDKTLKATIYPGSCRPNQTDTYVSSPGVLVQMEISDVSDNALDMTTSSTSNTVKAGVAVGVPLGITGMICIIFAVVFIRRRAVHRNVVIENVEDRARTGKTSRSQETGLYECTNVTDRSSNHTYDHLEPDELNCRFIDSNSQNENKESLKRNGEQSTIQENYCYESTHVVSRLSDHTSDPIESAEYYNMPNVSVTSAK</sequence>
<protein>
    <submittedName>
        <fullName evidence="2">Uncharacterized protein</fullName>
    </submittedName>
</protein>
<keyword evidence="3" id="KW-1185">Reference proteome</keyword>